<feature type="binding site" evidence="12">
    <location>
        <begin position="223"/>
        <end position="228"/>
    </location>
    <ligand>
        <name>ATP</name>
        <dbReference type="ChEBI" id="CHEBI:30616"/>
    </ligand>
</feature>
<sequence length="312" mass="33770">MGNKKILVIGSYNVGLACRTERIPVWGETLLAKNFSESNGGKGANQAVAASKLGGDVSFVGCLGNDKFGNDGLNMLKEQNVDISTIFRSDKHTGVGFILLNNEGENCILVDSGANNDLVSEEVINAEKIENSDIVVFQLENNLALIEDLMKHAYYLGKTTILNPAPANKDAKRLLKYANIVNPNETELLLLNNEDLYTKLDDKMCEELARNLLKQGPEYIIITRGAKGAMIVSSNKCVEIKGINVSPIDTTGAGDSFTGGLAVALSEGKTIEDSVNFANYVGAYSVTKRDVIPSLPTRNEVNNFKYKVSVNN</sequence>
<evidence type="ECO:0000256" key="8">
    <source>
        <dbReference type="ARBA" id="ARBA00022840"/>
    </source>
</evidence>
<feature type="binding site" evidence="12">
    <location>
        <begin position="41"/>
        <end position="45"/>
    </location>
    <ligand>
        <name>substrate</name>
    </ligand>
</feature>
<comment type="similarity">
    <text evidence="1">Belongs to the carbohydrate kinase pfkB family.</text>
</comment>
<dbReference type="Proteomes" id="UP001059773">
    <property type="component" value="Chromosome"/>
</dbReference>
<dbReference type="PRINTS" id="PR00990">
    <property type="entry name" value="RIBOKINASE"/>
</dbReference>
<feature type="binding site" evidence="12">
    <location>
        <position position="249"/>
    </location>
    <ligand>
        <name>K(+)</name>
        <dbReference type="ChEBI" id="CHEBI:29103"/>
    </ligand>
</feature>
<feature type="domain" description="Carbohydrate kinase PfkB" evidence="13">
    <location>
        <begin position="4"/>
        <end position="298"/>
    </location>
</feature>
<evidence type="ECO:0000256" key="7">
    <source>
        <dbReference type="ARBA" id="ARBA00022777"/>
    </source>
</evidence>
<keyword evidence="15" id="KW-1185">Reference proteome</keyword>
<keyword evidence="9 12" id="KW-0460">Magnesium</keyword>
<comment type="subcellular location">
    <subcellularLocation>
        <location evidence="12">Cytoplasm</location>
    </subcellularLocation>
</comment>
<dbReference type="NCBIfam" id="TIGR02152">
    <property type="entry name" value="D_ribokin_bact"/>
    <property type="match status" value="1"/>
</dbReference>
<dbReference type="CDD" id="cd01174">
    <property type="entry name" value="ribokinase"/>
    <property type="match status" value="1"/>
</dbReference>
<comment type="activity regulation">
    <text evidence="12">Activated by a monovalent cation that binds near, but not in, the active site. The most likely occupant of the site in vivo is potassium. Ion binding induces a conformational change that may alter substrate affinity.</text>
</comment>
<comment type="function">
    <text evidence="12">Catalyzes the phosphorylation of ribose at O-5 in a reaction requiring ATP and magnesium. The resulting D-ribose-5-phosphate can then be used either for sythesis of nucleotides, histidine, and tryptophan, or as a component of the pentose phosphate pathway.</text>
</comment>
<feature type="active site" description="Proton acceptor" evidence="12">
    <location>
        <position position="255"/>
    </location>
</feature>
<evidence type="ECO:0000256" key="5">
    <source>
        <dbReference type="ARBA" id="ARBA00022723"/>
    </source>
</evidence>
<evidence type="ECO:0000313" key="14">
    <source>
        <dbReference type="EMBL" id="UUI02986.1"/>
    </source>
</evidence>
<gene>
    <name evidence="12 14" type="primary">rbsK</name>
    <name evidence="14" type="ORF">NP439_23645</name>
</gene>
<feature type="binding site" evidence="12">
    <location>
        <position position="255"/>
    </location>
    <ligand>
        <name>substrate</name>
    </ligand>
</feature>
<dbReference type="HAMAP" id="MF_01987">
    <property type="entry name" value="Ribokinase"/>
    <property type="match status" value="1"/>
</dbReference>
<keyword evidence="12" id="KW-0963">Cytoplasm</keyword>
<feature type="binding site" evidence="12">
    <location>
        <begin position="254"/>
        <end position="255"/>
    </location>
    <ligand>
        <name>ATP</name>
        <dbReference type="ChEBI" id="CHEBI:30616"/>
    </ligand>
</feature>
<dbReference type="RefSeq" id="WP_256708171.1">
    <property type="nucleotide sequence ID" value="NZ_CP101914.1"/>
</dbReference>
<evidence type="ECO:0000256" key="11">
    <source>
        <dbReference type="ARBA" id="ARBA00023277"/>
    </source>
</evidence>
<evidence type="ECO:0000313" key="15">
    <source>
        <dbReference type="Proteomes" id="UP001059773"/>
    </source>
</evidence>
<accession>A0ABY5JS83</accession>
<feature type="binding site" evidence="12">
    <location>
        <position position="288"/>
    </location>
    <ligand>
        <name>K(+)</name>
        <dbReference type="ChEBI" id="CHEBI:29103"/>
    </ligand>
</feature>
<comment type="cofactor">
    <cofactor evidence="12">
        <name>Mg(2+)</name>
        <dbReference type="ChEBI" id="CHEBI:18420"/>
    </cofactor>
    <text evidence="12">Requires a divalent cation, most likely magnesium in vivo, as an electrophilic catalyst to aid phosphoryl group transfer. It is the chelate of the metal and the nucleotide that is the actual substrate.</text>
</comment>
<dbReference type="InterPro" id="IPR029056">
    <property type="entry name" value="Ribokinase-like"/>
</dbReference>
<dbReference type="InterPro" id="IPR002139">
    <property type="entry name" value="Ribo/fructo_kinase"/>
</dbReference>
<keyword evidence="7 12" id="KW-0418">Kinase</keyword>
<dbReference type="InterPro" id="IPR011877">
    <property type="entry name" value="Ribokinase"/>
</dbReference>
<dbReference type="InterPro" id="IPR011611">
    <property type="entry name" value="PfkB_dom"/>
</dbReference>
<dbReference type="InterPro" id="IPR002173">
    <property type="entry name" value="Carboh/pur_kinase_PfkB_CS"/>
</dbReference>
<dbReference type="EC" id="2.7.1.15" evidence="2 12"/>
<feature type="binding site" evidence="12">
    <location>
        <position position="184"/>
    </location>
    <ligand>
        <name>ATP</name>
        <dbReference type="ChEBI" id="CHEBI:30616"/>
    </ligand>
</feature>
<dbReference type="GO" id="GO:0004747">
    <property type="term" value="F:ribokinase activity"/>
    <property type="evidence" value="ECO:0007669"/>
    <property type="project" value="UniProtKB-EC"/>
</dbReference>
<keyword evidence="6 12" id="KW-0547">Nucleotide-binding</keyword>
<keyword evidence="11 12" id="KW-0119">Carbohydrate metabolism</keyword>
<feature type="binding site" evidence="12">
    <location>
        <position position="285"/>
    </location>
    <ligand>
        <name>K(+)</name>
        <dbReference type="ChEBI" id="CHEBI:29103"/>
    </ligand>
</feature>
<dbReference type="PANTHER" id="PTHR10584">
    <property type="entry name" value="SUGAR KINASE"/>
    <property type="match status" value="1"/>
</dbReference>
<comment type="pathway">
    <text evidence="12">Carbohydrate metabolism; D-ribose degradation; D-ribose 5-phosphate from beta-D-ribopyranose: step 2/2.</text>
</comment>
<dbReference type="Pfam" id="PF00294">
    <property type="entry name" value="PfkB"/>
    <property type="match status" value="1"/>
</dbReference>
<keyword evidence="5 12" id="KW-0479">Metal-binding</keyword>
<comment type="subunit">
    <text evidence="12">Homodimer.</text>
</comment>
<organism evidence="14 15">
    <name type="scientific">Oceanobacillus jeddahense</name>
    <dbReference type="NCBI Taxonomy" id="1462527"/>
    <lineage>
        <taxon>Bacteria</taxon>
        <taxon>Bacillati</taxon>
        <taxon>Bacillota</taxon>
        <taxon>Bacilli</taxon>
        <taxon>Bacillales</taxon>
        <taxon>Bacillaceae</taxon>
        <taxon>Oceanobacillus</taxon>
    </lineage>
</organism>
<dbReference type="EMBL" id="CP101914">
    <property type="protein sequence ID" value="UUI02986.1"/>
    <property type="molecule type" value="Genomic_DNA"/>
</dbReference>
<evidence type="ECO:0000256" key="12">
    <source>
        <dbReference type="HAMAP-Rule" id="MF_01987"/>
    </source>
</evidence>
<evidence type="ECO:0000256" key="1">
    <source>
        <dbReference type="ARBA" id="ARBA00005380"/>
    </source>
</evidence>
<evidence type="ECO:0000256" key="2">
    <source>
        <dbReference type="ARBA" id="ARBA00012035"/>
    </source>
</evidence>
<comment type="caution">
    <text evidence="12">Lacks conserved residue(s) required for the propagation of feature annotation.</text>
</comment>
<evidence type="ECO:0000256" key="4">
    <source>
        <dbReference type="ARBA" id="ARBA00022679"/>
    </source>
</evidence>
<keyword evidence="8 12" id="KW-0067">ATP-binding</keyword>
<feature type="binding site" evidence="12">
    <location>
        <position position="279"/>
    </location>
    <ligand>
        <name>ATP</name>
        <dbReference type="ChEBI" id="CHEBI:30616"/>
    </ligand>
</feature>
<keyword evidence="10 12" id="KW-0630">Potassium</keyword>
<dbReference type="PROSITE" id="PS51257">
    <property type="entry name" value="PROKAR_LIPOPROTEIN"/>
    <property type="match status" value="1"/>
</dbReference>
<evidence type="ECO:0000256" key="3">
    <source>
        <dbReference type="ARBA" id="ARBA00016943"/>
    </source>
</evidence>
<evidence type="ECO:0000259" key="13">
    <source>
        <dbReference type="Pfam" id="PF00294"/>
    </source>
</evidence>
<feature type="binding site" evidence="12">
    <location>
        <position position="251"/>
    </location>
    <ligand>
        <name>K(+)</name>
        <dbReference type="ChEBI" id="CHEBI:29103"/>
    </ligand>
</feature>
<dbReference type="PANTHER" id="PTHR10584:SF166">
    <property type="entry name" value="RIBOKINASE"/>
    <property type="match status" value="1"/>
</dbReference>
<comment type="catalytic activity">
    <reaction evidence="12">
        <text>D-ribose + ATP = D-ribose 5-phosphate + ADP + H(+)</text>
        <dbReference type="Rhea" id="RHEA:13697"/>
        <dbReference type="ChEBI" id="CHEBI:15378"/>
        <dbReference type="ChEBI" id="CHEBI:30616"/>
        <dbReference type="ChEBI" id="CHEBI:47013"/>
        <dbReference type="ChEBI" id="CHEBI:78346"/>
        <dbReference type="ChEBI" id="CHEBI:456216"/>
        <dbReference type="EC" id="2.7.1.15"/>
    </reaction>
</comment>
<keyword evidence="4 12" id="KW-0808">Transferase</keyword>
<evidence type="ECO:0000256" key="10">
    <source>
        <dbReference type="ARBA" id="ARBA00022958"/>
    </source>
</evidence>
<evidence type="ECO:0000256" key="9">
    <source>
        <dbReference type="ARBA" id="ARBA00022842"/>
    </source>
</evidence>
<feature type="binding site" evidence="12">
    <location>
        <position position="140"/>
    </location>
    <ligand>
        <name>substrate</name>
    </ligand>
</feature>
<comment type="similarity">
    <text evidence="12">Belongs to the carbohydrate kinase PfkB family. Ribokinase subfamily.</text>
</comment>
<feature type="binding site" evidence="12">
    <location>
        <position position="294"/>
    </location>
    <ligand>
        <name>K(+)</name>
        <dbReference type="ChEBI" id="CHEBI:29103"/>
    </ligand>
</feature>
<name>A0ABY5JS83_9BACI</name>
<dbReference type="SUPFAM" id="SSF53613">
    <property type="entry name" value="Ribokinase-like"/>
    <property type="match status" value="1"/>
</dbReference>
<evidence type="ECO:0000256" key="6">
    <source>
        <dbReference type="ARBA" id="ARBA00022741"/>
    </source>
</evidence>
<proteinExistence type="inferred from homology"/>
<dbReference type="Gene3D" id="3.40.1190.20">
    <property type="match status" value="1"/>
</dbReference>
<protein>
    <recommendedName>
        <fullName evidence="3 12">Ribokinase</fullName>
        <shortName evidence="12">RK</shortName>
        <ecNumber evidence="2 12">2.7.1.15</ecNumber>
    </recommendedName>
</protein>
<dbReference type="PROSITE" id="PS00584">
    <property type="entry name" value="PFKB_KINASES_2"/>
    <property type="match status" value="1"/>
</dbReference>
<reference evidence="14" key="1">
    <citation type="submission" date="2022-07" db="EMBL/GenBank/DDBJ databases">
        <title>FELIX.</title>
        <authorList>
            <person name="Wan K.H."/>
            <person name="Park S."/>
            <person name="Lawrence Q."/>
            <person name="Eichenberger J.P."/>
            <person name="Booth B.W."/>
            <person name="Piaggio A.J."/>
            <person name="Chandler J.C."/>
            <person name="Franklin A.B."/>
            <person name="Celniker S.E."/>
        </authorList>
    </citation>
    <scope>NUCLEOTIDE SEQUENCE</scope>
    <source>
        <strain evidence="14">QA-1986 374</strain>
    </source>
</reference>